<keyword evidence="2" id="KW-1185">Reference proteome</keyword>
<proteinExistence type="predicted"/>
<name>A0ABV0YES8_9TELE</name>
<sequence>MQLLICSRQITQHNLLTSSVLHHFDKHLHSSFICTCCSFGVLMLYESPCVLCVTALTAHLNQAPPLQYDSYVLLPEPASHRAVNSLACIYSHNPFTCLTISRSVCLFSLSPSLPDSPALPPSLPLCRCTSTTHPHPPRSFAHRLFLRHTHTHTHTNIHRGTCCASLDQSTLTTVCLQKSSFSSRSLQARLFFSLGSGLSWNLSPSRDLLVFNLN</sequence>
<comment type="caution">
    <text evidence="1">The sequence shown here is derived from an EMBL/GenBank/DDBJ whole genome shotgun (WGS) entry which is preliminary data.</text>
</comment>
<evidence type="ECO:0000313" key="1">
    <source>
        <dbReference type="EMBL" id="MEQ2292319.1"/>
    </source>
</evidence>
<evidence type="ECO:0000313" key="2">
    <source>
        <dbReference type="Proteomes" id="UP001469553"/>
    </source>
</evidence>
<dbReference type="EMBL" id="JAHRIP010030142">
    <property type="protein sequence ID" value="MEQ2292319.1"/>
    <property type="molecule type" value="Genomic_DNA"/>
</dbReference>
<organism evidence="1 2">
    <name type="scientific">Ameca splendens</name>
    <dbReference type="NCBI Taxonomy" id="208324"/>
    <lineage>
        <taxon>Eukaryota</taxon>
        <taxon>Metazoa</taxon>
        <taxon>Chordata</taxon>
        <taxon>Craniata</taxon>
        <taxon>Vertebrata</taxon>
        <taxon>Euteleostomi</taxon>
        <taxon>Actinopterygii</taxon>
        <taxon>Neopterygii</taxon>
        <taxon>Teleostei</taxon>
        <taxon>Neoteleostei</taxon>
        <taxon>Acanthomorphata</taxon>
        <taxon>Ovalentaria</taxon>
        <taxon>Atherinomorphae</taxon>
        <taxon>Cyprinodontiformes</taxon>
        <taxon>Goodeidae</taxon>
        <taxon>Ameca</taxon>
    </lineage>
</organism>
<dbReference type="Proteomes" id="UP001469553">
    <property type="component" value="Unassembled WGS sequence"/>
</dbReference>
<protein>
    <submittedName>
        <fullName evidence="1">Uncharacterized protein</fullName>
    </submittedName>
</protein>
<reference evidence="1 2" key="1">
    <citation type="submission" date="2021-06" db="EMBL/GenBank/DDBJ databases">
        <authorList>
            <person name="Palmer J.M."/>
        </authorList>
    </citation>
    <scope>NUCLEOTIDE SEQUENCE [LARGE SCALE GENOMIC DNA]</scope>
    <source>
        <strain evidence="1 2">AS_MEX2019</strain>
        <tissue evidence="1">Muscle</tissue>
    </source>
</reference>
<accession>A0ABV0YES8</accession>
<gene>
    <name evidence="1" type="ORF">AMECASPLE_021965</name>
</gene>